<reference evidence="1 2" key="1">
    <citation type="submission" date="2018-01" db="EMBL/GenBank/DDBJ databases">
        <title>Metagenomic assembled genomes from two thermal pools in the Uzon Caldera, Kamchatka, Russia.</title>
        <authorList>
            <person name="Wilkins L."/>
            <person name="Ettinger C."/>
        </authorList>
    </citation>
    <scope>NUCLEOTIDE SEQUENCE [LARGE SCALE GENOMIC DNA]</scope>
    <source>
        <strain evidence="1">ZAV-15</strain>
    </source>
</reference>
<sequence length="85" mass="10295">MTEDLKKILLEIELSLKRDDLERARFLYNEIEKNWEIYVRSLDLEGARSALNLINFIESLLKEKIKVLKEEKDYLLTRRSYSKFI</sequence>
<name>A0A2N7PKS0_9BACT</name>
<evidence type="ECO:0000313" key="2">
    <source>
        <dbReference type="Proteomes" id="UP000235731"/>
    </source>
</evidence>
<accession>A0A2N7PKS0</accession>
<dbReference type="AlphaFoldDB" id="A0A2N7PKS0"/>
<evidence type="ECO:0000313" key="1">
    <source>
        <dbReference type="EMBL" id="PMP63907.1"/>
    </source>
</evidence>
<dbReference type="EMBL" id="PNIE01000025">
    <property type="protein sequence ID" value="PMP63907.1"/>
    <property type="molecule type" value="Genomic_DNA"/>
</dbReference>
<proteinExistence type="predicted"/>
<gene>
    <name evidence="1" type="ORF">C0197_01705</name>
</gene>
<dbReference type="Proteomes" id="UP000235731">
    <property type="component" value="Unassembled WGS sequence"/>
</dbReference>
<protein>
    <submittedName>
        <fullName evidence="1">Uncharacterized protein</fullName>
    </submittedName>
</protein>
<organism evidence="1 2">
    <name type="scientific">Caldimicrobium thiodismutans</name>
    <dbReference type="NCBI Taxonomy" id="1653476"/>
    <lineage>
        <taxon>Bacteria</taxon>
        <taxon>Pseudomonadati</taxon>
        <taxon>Thermodesulfobacteriota</taxon>
        <taxon>Thermodesulfobacteria</taxon>
        <taxon>Thermodesulfobacteriales</taxon>
        <taxon>Thermodesulfobacteriaceae</taxon>
        <taxon>Caldimicrobium</taxon>
    </lineage>
</organism>
<comment type="caution">
    <text evidence="1">The sequence shown here is derived from an EMBL/GenBank/DDBJ whole genome shotgun (WGS) entry which is preliminary data.</text>
</comment>